<evidence type="ECO:0000313" key="3">
    <source>
        <dbReference type="EMBL" id="AMD91225.1"/>
    </source>
</evidence>
<feature type="domain" description="Teneurin-like YD-shell" evidence="2">
    <location>
        <begin position="15"/>
        <end position="111"/>
    </location>
</feature>
<proteinExistence type="predicted"/>
<keyword evidence="1" id="KW-0677">Repeat</keyword>
<dbReference type="KEGG" id="dfi:AXF13_14415"/>
<accession>A0A0X8JM09</accession>
<dbReference type="STRING" id="44742.AXF13_14415"/>
<dbReference type="Proteomes" id="UP000069241">
    <property type="component" value="Chromosome"/>
</dbReference>
<dbReference type="Pfam" id="PF25023">
    <property type="entry name" value="TEN_YD-shell"/>
    <property type="match status" value="1"/>
</dbReference>
<dbReference type="InterPro" id="IPR006530">
    <property type="entry name" value="YD"/>
</dbReference>
<evidence type="ECO:0000259" key="2">
    <source>
        <dbReference type="Pfam" id="PF25023"/>
    </source>
</evidence>
<dbReference type="AlphaFoldDB" id="A0A0X8JM09"/>
<dbReference type="NCBIfam" id="TIGR01643">
    <property type="entry name" value="YD_repeat_2x"/>
    <property type="match status" value="1"/>
</dbReference>
<protein>
    <recommendedName>
        <fullName evidence="2">Teneurin-like YD-shell domain-containing protein</fullName>
    </recommendedName>
</protein>
<keyword evidence="4" id="KW-1185">Reference proteome</keyword>
<sequence>MYRDLWTKKSVPECFSVAVDRDAGGKILRREEYWPEGVRCFRYAYDASGHLLRVQCDGREQEAYAYNGAGQRVEDMARGIRYIYDADGRLTHAGALRMAYDKGGRLVSRARQGAAAARASVPPLLREARSGRREERSGESGAMEFRYDGNRLAEVRLPDGALRSYHYEGNARMPSRVLDDGELCLAWEWKGRQTPVRCVDARSGLGYDWGYEGGGEPLPTYVGIQGEAVRRLGIAGGPGARIRTIFYWGWTRWARSAP</sequence>
<gene>
    <name evidence="3" type="ORF">AXF13_14415</name>
</gene>
<dbReference type="Gene3D" id="2.180.10.10">
    <property type="entry name" value="RHS repeat-associated core"/>
    <property type="match status" value="1"/>
</dbReference>
<reference evidence="4" key="1">
    <citation type="submission" date="2016-02" db="EMBL/GenBank/DDBJ databases">
        <authorList>
            <person name="Holder M.E."/>
            <person name="Ajami N.J."/>
            <person name="Petrosino J.F."/>
        </authorList>
    </citation>
    <scope>NUCLEOTIDE SEQUENCE [LARGE SCALE GENOMIC DNA]</scope>
    <source>
        <strain evidence="4">CCUG 45958</strain>
    </source>
</reference>
<evidence type="ECO:0000256" key="1">
    <source>
        <dbReference type="ARBA" id="ARBA00022737"/>
    </source>
</evidence>
<dbReference type="RefSeq" id="WP_062254294.1">
    <property type="nucleotide sequence ID" value="NZ_CP014229.1"/>
</dbReference>
<evidence type="ECO:0000313" key="4">
    <source>
        <dbReference type="Proteomes" id="UP000069241"/>
    </source>
</evidence>
<dbReference type="InterPro" id="IPR056823">
    <property type="entry name" value="TEN-like_YD-shell"/>
</dbReference>
<organism evidence="3 4">
    <name type="scientific">Desulfovibrio fairfieldensis</name>
    <dbReference type="NCBI Taxonomy" id="44742"/>
    <lineage>
        <taxon>Bacteria</taxon>
        <taxon>Pseudomonadati</taxon>
        <taxon>Thermodesulfobacteriota</taxon>
        <taxon>Desulfovibrionia</taxon>
        <taxon>Desulfovibrionales</taxon>
        <taxon>Desulfovibrionaceae</taxon>
        <taxon>Desulfovibrio</taxon>
    </lineage>
</organism>
<name>A0A0X8JM09_9BACT</name>
<dbReference type="EMBL" id="CP014229">
    <property type="protein sequence ID" value="AMD91225.1"/>
    <property type="molecule type" value="Genomic_DNA"/>
</dbReference>